<dbReference type="InterPro" id="IPR006677">
    <property type="entry name" value="tRNA_intron_Endonuc_cat-like"/>
</dbReference>
<dbReference type="InterPro" id="IPR036167">
    <property type="entry name" value="tRNA_intron_Endo_cat-like_sf"/>
</dbReference>
<evidence type="ECO:0000259" key="1">
    <source>
        <dbReference type="Pfam" id="PF01974"/>
    </source>
</evidence>
<dbReference type="Gene3D" id="3.40.1350.10">
    <property type="match status" value="1"/>
</dbReference>
<sequence length="178" mass="20810">MFKLSKVDGFEVVFNDEACTASTSDQRVVNMLEERWIGKKRGRELILELVEVAYLILEGRATVKTTDGKYIRSLNELMQHEYKCFKDFFWPQLLVYKDLRDRGRRVRVVDQERFLIKDKSGDLRLVLVLEEKKMRGITDIMREVENARSNSLQLVLAIVSLQGDITYYEANKIALEVV</sequence>
<keyword evidence="3" id="KW-0378">Hydrolase</keyword>
<dbReference type="Pfam" id="PF02778">
    <property type="entry name" value="tRNA_int_endo_N"/>
    <property type="match status" value="1"/>
</dbReference>
<dbReference type="Proteomes" id="UP000006903">
    <property type="component" value="Chromosome"/>
</dbReference>
<feature type="domain" description="tRNA intron endonuclease catalytic" evidence="1">
    <location>
        <begin position="89"/>
        <end position="167"/>
    </location>
</feature>
<dbReference type="HOGENOM" id="CLU_1590967_0_0_2"/>
<evidence type="ECO:0000313" key="3">
    <source>
        <dbReference type="EMBL" id="ACL11538.1"/>
    </source>
</evidence>
<feature type="domain" description="tRNA intron endonuclease N-terminal" evidence="2">
    <location>
        <begin position="29"/>
        <end position="70"/>
    </location>
</feature>
<name>B8D607_DESA1</name>
<dbReference type="GO" id="GO:0000213">
    <property type="term" value="F:tRNA-intron lyase activity"/>
    <property type="evidence" value="ECO:0007669"/>
    <property type="project" value="InterPro"/>
</dbReference>
<evidence type="ECO:0000313" key="4">
    <source>
        <dbReference type="Proteomes" id="UP000006903"/>
    </source>
</evidence>
<dbReference type="STRING" id="490899.DKAM_1212"/>
<dbReference type="InterPro" id="IPR006678">
    <property type="entry name" value="tRNA_intron_Endonuc_N"/>
</dbReference>
<dbReference type="Gene3D" id="3.40.1170.20">
    <property type="entry name" value="tRNA intron endonuclease, N-terminal domain"/>
    <property type="match status" value="1"/>
</dbReference>
<dbReference type="KEGG" id="dka:DKAM_1212"/>
<gene>
    <name evidence="3" type="ordered locus">DKAM_1212</name>
</gene>
<dbReference type="InterPro" id="IPR036740">
    <property type="entry name" value="tRNA_intron_Endonuc_N_sf"/>
</dbReference>
<protein>
    <submittedName>
        <fullName evidence="3">tRNA intron endonuclease, catalytic-like protein</fullName>
    </submittedName>
</protein>
<organism evidence="3 4">
    <name type="scientific">Desulfurococcus amylolyticus (strain DSM 18924 / JCM 16383 / VKM B-2413 / 1221n)</name>
    <name type="common">Desulfurococcus kamchatkensis</name>
    <dbReference type="NCBI Taxonomy" id="490899"/>
    <lineage>
        <taxon>Archaea</taxon>
        <taxon>Thermoproteota</taxon>
        <taxon>Thermoprotei</taxon>
        <taxon>Desulfurococcales</taxon>
        <taxon>Desulfurococcaceae</taxon>
        <taxon>Desulfurococcus</taxon>
    </lineage>
</organism>
<dbReference type="InterPro" id="IPR011856">
    <property type="entry name" value="tRNA_endonuc-like_dom_sf"/>
</dbReference>
<dbReference type="eggNOG" id="arCOG01701">
    <property type="taxonomic scope" value="Archaea"/>
</dbReference>
<dbReference type="EMBL" id="CP001140">
    <property type="protein sequence ID" value="ACL11538.1"/>
    <property type="molecule type" value="Genomic_DNA"/>
</dbReference>
<dbReference type="AlphaFoldDB" id="B8D607"/>
<proteinExistence type="predicted"/>
<dbReference type="SUPFAM" id="SSF55267">
    <property type="entry name" value="tRNA-intron endonuclease N-terminal domain-like"/>
    <property type="match status" value="1"/>
</dbReference>
<keyword evidence="3" id="KW-0540">Nuclease</keyword>
<dbReference type="GO" id="GO:0003676">
    <property type="term" value="F:nucleic acid binding"/>
    <property type="evidence" value="ECO:0007669"/>
    <property type="project" value="InterPro"/>
</dbReference>
<accession>B8D607</accession>
<evidence type="ECO:0000259" key="2">
    <source>
        <dbReference type="Pfam" id="PF02778"/>
    </source>
</evidence>
<keyword evidence="3" id="KW-0255">Endonuclease</keyword>
<dbReference type="SUPFAM" id="SSF53032">
    <property type="entry name" value="tRNA-intron endonuclease catalytic domain-like"/>
    <property type="match status" value="1"/>
</dbReference>
<reference evidence="3 4" key="1">
    <citation type="journal article" date="2009" name="J. Bacteriol.">
        <title>Complete genome sequence of the anaerobic, protein-degrading hyperthermophilic crenarchaeon Desulfurococcus kamchatkensis.</title>
        <authorList>
            <person name="Ravin N.V."/>
            <person name="Mardanov A.V."/>
            <person name="Beletsky A.V."/>
            <person name="Kublanov I.V."/>
            <person name="Kolganova T.V."/>
            <person name="Lebedinsky A.V."/>
            <person name="Chernyh N.A."/>
            <person name="Bonch-Osmolovskaya E.A."/>
            <person name="Skryabin K.G."/>
        </authorList>
    </citation>
    <scope>NUCLEOTIDE SEQUENCE [LARGE SCALE GENOMIC DNA]</scope>
    <source>
        <strain evidence="4">DSM 18924 / JCM 16383 / VKM B-2413 / 1221n</strain>
    </source>
</reference>
<dbReference type="Pfam" id="PF01974">
    <property type="entry name" value="tRNA_int_endo"/>
    <property type="match status" value="1"/>
</dbReference>
<dbReference type="GO" id="GO:0006388">
    <property type="term" value="P:tRNA splicing, via endonucleolytic cleavage and ligation"/>
    <property type="evidence" value="ECO:0007669"/>
    <property type="project" value="InterPro"/>
</dbReference>